<comment type="caution">
    <text evidence="3">The sequence shown here is derived from an EMBL/GenBank/DDBJ whole genome shotgun (WGS) entry which is preliminary data.</text>
</comment>
<feature type="region of interest" description="Disordered" evidence="1">
    <location>
        <begin position="158"/>
        <end position="196"/>
    </location>
</feature>
<feature type="transmembrane region" description="Helical" evidence="2">
    <location>
        <begin position="85"/>
        <end position="110"/>
    </location>
</feature>
<organism evidence="3 4">
    <name type="scientific">Marinobacterium nitratireducens</name>
    <dbReference type="NCBI Taxonomy" id="518897"/>
    <lineage>
        <taxon>Bacteria</taxon>
        <taxon>Pseudomonadati</taxon>
        <taxon>Pseudomonadota</taxon>
        <taxon>Gammaproteobacteria</taxon>
        <taxon>Oceanospirillales</taxon>
        <taxon>Oceanospirillaceae</taxon>
        <taxon>Marinobacterium</taxon>
    </lineage>
</organism>
<gene>
    <name evidence="3" type="ORF">GCM10011348_07490</name>
</gene>
<reference evidence="3 4" key="1">
    <citation type="journal article" date="2014" name="Int. J. Syst. Evol. Microbiol.">
        <title>Complete genome sequence of Corynebacterium casei LMG S-19264T (=DSM 44701T), isolated from a smear-ripened cheese.</title>
        <authorList>
            <consortium name="US DOE Joint Genome Institute (JGI-PGF)"/>
            <person name="Walter F."/>
            <person name="Albersmeier A."/>
            <person name="Kalinowski J."/>
            <person name="Ruckert C."/>
        </authorList>
    </citation>
    <scope>NUCLEOTIDE SEQUENCE [LARGE SCALE GENOMIC DNA]</scope>
    <source>
        <strain evidence="3 4">CGMCC 1.7286</strain>
    </source>
</reference>
<accession>A0A917ZAN9</accession>
<proteinExistence type="predicted"/>
<dbReference type="EMBL" id="BMLT01000002">
    <property type="protein sequence ID" value="GGO77590.1"/>
    <property type="molecule type" value="Genomic_DNA"/>
</dbReference>
<feature type="compositionally biased region" description="Basic and acidic residues" evidence="1">
    <location>
        <begin position="184"/>
        <end position="196"/>
    </location>
</feature>
<feature type="transmembrane region" description="Helical" evidence="2">
    <location>
        <begin position="20"/>
        <end position="43"/>
    </location>
</feature>
<keyword evidence="4" id="KW-1185">Reference proteome</keyword>
<evidence type="ECO:0000256" key="1">
    <source>
        <dbReference type="SAM" id="MobiDB-lite"/>
    </source>
</evidence>
<name>A0A917ZAN9_9GAMM</name>
<keyword evidence="2" id="KW-0812">Transmembrane</keyword>
<feature type="transmembrane region" description="Helical" evidence="2">
    <location>
        <begin position="130"/>
        <end position="148"/>
    </location>
</feature>
<dbReference type="RefSeq" id="WP_188858461.1">
    <property type="nucleotide sequence ID" value="NZ_BMLT01000002.1"/>
</dbReference>
<evidence type="ECO:0000256" key="2">
    <source>
        <dbReference type="SAM" id="Phobius"/>
    </source>
</evidence>
<dbReference type="AlphaFoldDB" id="A0A917ZAN9"/>
<protein>
    <submittedName>
        <fullName evidence="3">Uncharacterized protein</fullName>
    </submittedName>
</protein>
<sequence length="196" mass="22009">MTHILNFLDGIFGRAASWSLTAVLYLSLGLLALLCLGLTPYEIFEYGEGVSDLDLSELAILIVLPLVIWRYIWRCRQQGWSWWVLMRQLGFVVAIFALLSAEFWTLFAVIEGQPAGSDFMEHMELLRSPWIPLENLLLILCIYGAAPLPKLTAERLTKPEPETATDRVPPTVGTVNAWGVAEDDSTRQDKSQEANV</sequence>
<keyword evidence="2" id="KW-1133">Transmembrane helix</keyword>
<dbReference type="Proteomes" id="UP000599578">
    <property type="component" value="Unassembled WGS sequence"/>
</dbReference>
<evidence type="ECO:0000313" key="4">
    <source>
        <dbReference type="Proteomes" id="UP000599578"/>
    </source>
</evidence>
<evidence type="ECO:0000313" key="3">
    <source>
        <dbReference type="EMBL" id="GGO77590.1"/>
    </source>
</evidence>
<keyword evidence="2" id="KW-0472">Membrane</keyword>
<feature type="transmembrane region" description="Helical" evidence="2">
    <location>
        <begin position="55"/>
        <end position="73"/>
    </location>
</feature>